<dbReference type="AlphaFoldDB" id="A0A9P6T9C0"/>
<keyword evidence="1" id="KW-0732">Signal</keyword>
<proteinExistence type="predicted"/>
<protein>
    <submittedName>
        <fullName evidence="2">Uncharacterized protein</fullName>
    </submittedName>
</protein>
<organism evidence="2 3">
    <name type="scientific">Cronartium quercuum f. sp. fusiforme G11</name>
    <dbReference type="NCBI Taxonomy" id="708437"/>
    <lineage>
        <taxon>Eukaryota</taxon>
        <taxon>Fungi</taxon>
        <taxon>Dikarya</taxon>
        <taxon>Basidiomycota</taxon>
        <taxon>Pucciniomycotina</taxon>
        <taxon>Pucciniomycetes</taxon>
        <taxon>Pucciniales</taxon>
        <taxon>Coleosporiaceae</taxon>
        <taxon>Cronartium</taxon>
    </lineage>
</organism>
<evidence type="ECO:0000313" key="3">
    <source>
        <dbReference type="Proteomes" id="UP000886653"/>
    </source>
</evidence>
<dbReference type="OrthoDB" id="2499541at2759"/>
<name>A0A9P6T9C0_9BASI</name>
<dbReference type="EMBL" id="MU167319">
    <property type="protein sequence ID" value="KAG0143440.1"/>
    <property type="molecule type" value="Genomic_DNA"/>
</dbReference>
<sequence length="152" mass="17008">MHPATVWLIMTTYVALGMESVLGGSSQECTIFFGPKYNGRFFCTNPAGVTYTCPKPSKRPPAVMHGCIPYLDIYDFNSGSALVAPGKKSCDAFKRHGDGKTAYIDCLAFNIRDGTKEAYRCRPPRRKRIFMEDCEILQDAEPNLGIEFYLDD</sequence>
<gene>
    <name evidence="2" type="ORF">CROQUDRAFT_66198</name>
</gene>
<feature type="signal peptide" evidence="1">
    <location>
        <begin position="1"/>
        <end position="17"/>
    </location>
</feature>
<dbReference type="Proteomes" id="UP000886653">
    <property type="component" value="Unassembled WGS sequence"/>
</dbReference>
<reference evidence="2" key="1">
    <citation type="submission" date="2013-11" db="EMBL/GenBank/DDBJ databases">
        <title>Genome sequence of the fusiform rust pathogen reveals effectors for host alternation and coevolution with pine.</title>
        <authorList>
            <consortium name="DOE Joint Genome Institute"/>
            <person name="Smith K."/>
            <person name="Pendleton A."/>
            <person name="Kubisiak T."/>
            <person name="Anderson C."/>
            <person name="Salamov A."/>
            <person name="Aerts A."/>
            <person name="Riley R."/>
            <person name="Clum A."/>
            <person name="Lindquist E."/>
            <person name="Ence D."/>
            <person name="Campbell M."/>
            <person name="Kronenberg Z."/>
            <person name="Feau N."/>
            <person name="Dhillon B."/>
            <person name="Hamelin R."/>
            <person name="Burleigh J."/>
            <person name="Smith J."/>
            <person name="Yandell M."/>
            <person name="Nelson C."/>
            <person name="Grigoriev I."/>
            <person name="Davis J."/>
        </authorList>
    </citation>
    <scope>NUCLEOTIDE SEQUENCE</scope>
    <source>
        <strain evidence="2">G11</strain>
    </source>
</reference>
<evidence type="ECO:0000313" key="2">
    <source>
        <dbReference type="EMBL" id="KAG0143440.1"/>
    </source>
</evidence>
<evidence type="ECO:0000256" key="1">
    <source>
        <dbReference type="SAM" id="SignalP"/>
    </source>
</evidence>
<feature type="chain" id="PRO_5040339264" evidence="1">
    <location>
        <begin position="18"/>
        <end position="152"/>
    </location>
</feature>
<keyword evidence="3" id="KW-1185">Reference proteome</keyword>
<comment type="caution">
    <text evidence="2">The sequence shown here is derived from an EMBL/GenBank/DDBJ whole genome shotgun (WGS) entry which is preliminary data.</text>
</comment>
<accession>A0A9P6T9C0</accession>